<dbReference type="EMBL" id="FOSR01000021">
    <property type="protein sequence ID" value="SFL24940.1"/>
    <property type="molecule type" value="Genomic_DNA"/>
</dbReference>
<sequence length="65" mass="7265">MLELSGGGAVRLERGEAVRLERVKRDFPSLSASMAMMVLRHNRHYEEEVSMSTITIGVDLAKSVF</sequence>
<dbReference type="AlphaFoldDB" id="A0A1I4G629"/>
<name>A0A1I4G629_9GAMM</name>
<evidence type="ECO:0000313" key="2">
    <source>
        <dbReference type="Proteomes" id="UP000198725"/>
    </source>
</evidence>
<accession>A0A1I4G629</accession>
<protein>
    <submittedName>
        <fullName evidence="1">Uncharacterized protein</fullName>
    </submittedName>
</protein>
<organism evidence="1 2">
    <name type="scientific">Rhodanobacter glycinis</name>
    <dbReference type="NCBI Taxonomy" id="582702"/>
    <lineage>
        <taxon>Bacteria</taxon>
        <taxon>Pseudomonadati</taxon>
        <taxon>Pseudomonadota</taxon>
        <taxon>Gammaproteobacteria</taxon>
        <taxon>Lysobacterales</taxon>
        <taxon>Rhodanobacteraceae</taxon>
        <taxon>Rhodanobacter</taxon>
    </lineage>
</organism>
<evidence type="ECO:0000313" key="1">
    <source>
        <dbReference type="EMBL" id="SFL24940.1"/>
    </source>
</evidence>
<dbReference type="Proteomes" id="UP000198725">
    <property type="component" value="Unassembled WGS sequence"/>
</dbReference>
<proteinExistence type="predicted"/>
<reference evidence="2" key="1">
    <citation type="submission" date="2016-10" db="EMBL/GenBank/DDBJ databases">
        <authorList>
            <person name="Varghese N."/>
            <person name="Submissions S."/>
        </authorList>
    </citation>
    <scope>NUCLEOTIDE SEQUENCE [LARGE SCALE GENOMIC DNA]</scope>
    <source>
        <strain evidence="2">MO64</strain>
    </source>
</reference>
<feature type="non-terminal residue" evidence="1">
    <location>
        <position position="65"/>
    </location>
</feature>
<keyword evidence="2" id="KW-1185">Reference proteome</keyword>
<gene>
    <name evidence="1" type="ORF">SAMN05192579_12150</name>
</gene>